<feature type="binding site" evidence="11">
    <location>
        <position position="312"/>
    </location>
    <ligand>
        <name>IMP</name>
        <dbReference type="ChEBI" id="CHEBI:58053"/>
    </ligand>
</feature>
<comment type="pathway">
    <text evidence="11 14">Purine metabolism; XMP biosynthesis via de novo pathway; XMP from IMP: step 1/1.</text>
</comment>
<dbReference type="Proteomes" id="UP000654345">
    <property type="component" value="Unassembled WGS sequence"/>
</dbReference>
<feature type="binding site" description="in other chain" evidence="11">
    <location>
        <position position="309"/>
    </location>
    <ligand>
        <name>K(+)</name>
        <dbReference type="ChEBI" id="CHEBI:29103"/>
        <note>ligand shared between two tetrameric partners</note>
    </ligand>
</feature>
<dbReference type="InterPro" id="IPR000644">
    <property type="entry name" value="CBS_dom"/>
</dbReference>
<comment type="activity regulation">
    <text evidence="11">Mycophenolic acid (MPA) is a non-competitive inhibitor that prevents formation of the closed enzyme conformation by binding to the same site as the amobile flap. In contrast, mizoribine monophosphate (MZP) is a competitive inhibitor that induces the closed conformation. MPA is a potent inhibitor of mammalian IMPDHs but a poor inhibitor of the bacterial enzymes. MZP is a more potent inhibitor of bacterial IMPDH.</text>
</comment>
<evidence type="ECO:0000256" key="12">
    <source>
        <dbReference type="PROSITE-ProRule" id="PRU00703"/>
    </source>
</evidence>
<evidence type="ECO:0000256" key="4">
    <source>
        <dbReference type="ARBA" id="ARBA00022749"/>
    </source>
</evidence>
<feature type="domain" description="CBS" evidence="15">
    <location>
        <begin position="103"/>
        <end position="160"/>
    </location>
</feature>
<feature type="binding site" description="in other chain" evidence="11">
    <location>
        <position position="314"/>
    </location>
    <ligand>
        <name>K(+)</name>
        <dbReference type="ChEBI" id="CHEBI:29103"/>
        <note>ligand shared between two tetrameric partners</note>
    </ligand>
</feature>
<dbReference type="InterPro" id="IPR005990">
    <property type="entry name" value="IMP_DH"/>
</dbReference>
<feature type="binding site" evidence="11">
    <location>
        <position position="480"/>
    </location>
    <ligand>
        <name>K(+)</name>
        <dbReference type="ChEBI" id="CHEBI:29103"/>
        <note>ligand shared between two tetrameric partners</note>
    </ligand>
</feature>
<dbReference type="HAMAP" id="MF_01964">
    <property type="entry name" value="IMPDH"/>
    <property type="match status" value="1"/>
</dbReference>
<dbReference type="PANTHER" id="PTHR11911:SF111">
    <property type="entry name" value="INOSINE-5'-MONOPHOSPHATE DEHYDROGENASE"/>
    <property type="match status" value="1"/>
</dbReference>
<feature type="binding site" description="in other chain" evidence="11">
    <location>
        <position position="311"/>
    </location>
    <ligand>
        <name>K(+)</name>
        <dbReference type="ChEBI" id="CHEBI:29103"/>
        <note>ligand shared between two tetrameric partners</note>
    </ligand>
</feature>
<feature type="domain" description="CBS" evidence="15">
    <location>
        <begin position="162"/>
        <end position="219"/>
    </location>
</feature>
<gene>
    <name evidence="16" type="primary">guaB_1</name>
    <name evidence="11" type="synonym">guaB</name>
    <name evidence="16" type="ORF">KSB_08120</name>
</gene>
<keyword evidence="9 12" id="KW-0129">CBS domain</keyword>
<keyword evidence="17" id="KW-1185">Reference proteome</keyword>
<proteinExistence type="inferred from homology"/>
<evidence type="ECO:0000256" key="3">
    <source>
        <dbReference type="ARBA" id="ARBA00022723"/>
    </source>
</evidence>
<evidence type="ECO:0000256" key="7">
    <source>
        <dbReference type="ARBA" id="ARBA00023002"/>
    </source>
</evidence>
<dbReference type="PANTHER" id="PTHR11911">
    <property type="entry name" value="INOSINE-5-MONOPHOSPHATE DEHYDROGENASE RELATED"/>
    <property type="match status" value="1"/>
</dbReference>
<organism evidence="16 17">
    <name type="scientific">Ktedonobacter robiniae</name>
    <dbReference type="NCBI Taxonomy" id="2778365"/>
    <lineage>
        <taxon>Bacteria</taxon>
        <taxon>Bacillati</taxon>
        <taxon>Chloroflexota</taxon>
        <taxon>Ktedonobacteria</taxon>
        <taxon>Ktedonobacterales</taxon>
        <taxon>Ktedonobacteraceae</taxon>
        <taxon>Ktedonobacter</taxon>
    </lineage>
</organism>
<dbReference type="Pfam" id="PF00571">
    <property type="entry name" value="CBS"/>
    <property type="match status" value="2"/>
</dbReference>
<dbReference type="InterPro" id="IPR046342">
    <property type="entry name" value="CBS_dom_sf"/>
</dbReference>
<protein>
    <recommendedName>
        <fullName evidence="11 14">Inosine-5'-monophosphate dehydrogenase</fullName>
        <shortName evidence="11">IMP dehydrogenase</shortName>
        <shortName evidence="11">IMPD</shortName>
        <shortName evidence="11">IMPDH</shortName>
        <ecNumber evidence="11 14">1.1.1.205</ecNumber>
    </recommendedName>
</protein>
<feature type="binding site" evidence="11">
    <location>
        <begin position="307"/>
        <end position="309"/>
    </location>
    <ligand>
        <name>NAD(+)</name>
        <dbReference type="ChEBI" id="CHEBI:57540"/>
    </ligand>
</feature>
<evidence type="ECO:0000256" key="13">
    <source>
        <dbReference type="RuleBase" id="RU003927"/>
    </source>
</evidence>
<comment type="caution">
    <text evidence="11">Lacks conserved residue(s) required for the propagation of feature annotation.</text>
</comment>
<comment type="function">
    <text evidence="11">Catalyzes the conversion of inosine 5'-phosphate (IMP) to xanthosine 5'-phosphate (XMP), the first committed and rate-limiting step in the de novo synthesis of guanine nucleotides, and therefore plays an important role in the regulation of cell growth.</text>
</comment>
<evidence type="ECO:0000259" key="15">
    <source>
        <dbReference type="PROSITE" id="PS51371"/>
    </source>
</evidence>
<feature type="binding site" evidence="11">
    <location>
        <begin position="394"/>
        <end position="398"/>
    </location>
    <ligand>
        <name>IMP</name>
        <dbReference type="ChEBI" id="CHEBI:58053"/>
    </ligand>
</feature>
<feature type="binding site" evidence="11">
    <location>
        <begin position="370"/>
        <end position="371"/>
    </location>
    <ligand>
        <name>IMP</name>
        <dbReference type="ChEBI" id="CHEBI:58053"/>
    </ligand>
</feature>
<evidence type="ECO:0000256" key="2">
    <source>
        <dbReference type="ARBA" id="ARBA00005502"/>
    </source>
</evidence>
<accession>A0ABQ3UI28</accession>
<dbReference type="InterPro" id="IPR013785">
    <property type="entry name" value="Aldolase_TIM"/>
</dbReference>
<keyword evidence="8 11" id="KW-0520">NAD</keyword>
<dbReference type="NCBIfam" id="TIGR01302">
    <property type="entry name" value="IMP_dehydrog"/>
    <property type="match status" value="1"/>
</dbReference>
<evidence type="ECO:0000256" key="11">
    <source>
        <dbReference type="HAMAP-Rule" id="MF_01964"/>
    </source>
</evidence>
<dbReference type="SMART" id="SM01240">
    <property type="entry name" value="IMPDH"/>
    <property type="match status" value="1"/>
</dbReference>
<feature type="active site" description="Thioimidate intermediate" evidence="11">
    <location>
        <position position="314"/>
    </location>
</feature>
<dbReference type="PROSITE" id="PS51371">
    <property type="entry name" value="CBS"/>
    <property type="match status" value="2"/>
</dbReference>
<keyword evidence="3 11" id="KW-0479">Metal-binding</keyword>
<comment type="caution">
    <text evidence="16">The sequence shown here is derived from an EMBL/GenBank/DDBJ whole genome shotgun (WGS) entry which is preliminary data.</text>
</comment>
<dbReference type="RefSeq" id="WP_201369256.1">
    <property type="nucleotide sequence ID" value="NZ_BNJG01000001.1"/>
</dbReference>
<dbReference type="EMBL" id="BNJG01000001">
    <property type="protein sequence ID" value="GHO52337.1"/>
    <property type="molecule type" value="Genomic_DNA"/>
</dbReference>
<feature type="active site" description="Proton acceptor" evidence="11">
    <location>
        <position position="412"/>
    </location>
</feature>
<reference evidence="16 17" key="1">
    <citation type="journal article" date="2021" name="Int. J. Syst. Evol. Microbiol.">
        <title>Reticulibacter mediterranei gen. nov., sp. nov., within the new family Reticulibacteraceae fam. nov., and Ktedonospora formicarum gen. nov., sp. nov., Ktedonobacter robiniae sp. nov., Dictyobacter formicarum sp. nov. and Dictyobacter arantiisoli sp. nov., belonging to the class Ktedonobacteria.</title>
        <authorList>
            <person name="Yabe S."/>
            <person name="Zheng Y."/>
            <person name="Wang C.M."/>
            <person name="Sakai Y."/>
            <person name="Abe K."/>
            <person name="Yokota A."/>
            <person name="Donadio S."/>
            <person name="Cavaletti L."/>
            <person name="Monciardini P."/>
        </authorList>
    </citation>
    <scope>NUCLEOTIDE SEQUENCE [LARGE SCALE GENOMIC DNA]</scope>
    <source>
        <strain evidence="16 17">SOSP1-30</strain>
    </source>
</reference>
<sequence length="500" mass="53705">MSSEHLSGAFADKFAKEGLTFDDVLIIPAASSVLPSGVSTQTRFSRNITINIPIVSAAMDTVTEARLAIALAREGGIGVIHRNLSIESQAAEVDKVKRSESGMITDPITLSPEAPLREALDVMAHFHISGIPITEEGKLVGILTNRDMRFETNVGRPISELMTRENLITVAVGTTLEQAREILHRYKVEKLPVVDDHNMLKGLITMKDIQKKTMFPNATKDRFGRLRVAAGIGVGADSEQRCGALVEEGVDVIVIDTAHAHSHMVIEGVARIKELFGKKVDVVAGNVVTAEATQALIEAGVDAVKVGVGPGSICTTRVIAGVGMPQVSAVFDCAQVARKYNVPVIADGGIQYSGDIAKAIAAGADTVMMGSLLAGVDESPGELIISHGERFKDYRGMGSVAAMKQRSYSKDRYFQEGRDESQVIAEGIEARVPYKGMLSPFVYQMVGGLRQSMGYAGAATIQEMQEKTRFVRITSAGLRESHPHDVMITKEAPNYGSKGR</sequence>
<dbReference type="Gene3D" id="3.20.20.70">
    <property type="entry name" value="Aldolase class I"/>
    <property type="match status" value="1"/>
</dbReference>
<keyword evidence="7 11" id="KW-0560">Oxidoreductase</keyword>
<comment type="similarity">
    <text evidence="2 11 13">Belongs to the IMPDH/GMPR family.</text>
</comment>
<keyword evidence="4 11" id="KW-0332">GMP biosynthesis</keyword>
<dbReference type="SMART" id="SM00116">
    <property type="entry name" value="CBS"/>
    <property type="match status" value="2"/>
</dbReference>
<dbReference type="Pfam" id="PF00478">
    <property type="entry name" value="IMPDH"/>
    <property type="match status" value="1"/>
</dbReference>
<dbReference type="SUPFAM" id="SSF54631">
    <property type="entry name" value="CBS-domain pair"/>
    <property type="match status" value="1"/>
</dbReference>
<keyword evidence="6 11" id="KW-0630">Potassium</keyword>
<feature type="binding site" evidence="11">
    <location>
        <position position="482"/>
    </location>
    <ligand>
        <name>K(+)</name>
        <dbReference type="ChEBI" id="CHEBI:29103"/>
        <note>ligand shared between two tetrameric partners</note>
    </ligand>
</feature>
<comment type="subunit">
    <text evidence="11">Homotetramer.</text>
</comment>
<dbReference type="PIRSF" id="PIRSF000130">
    <property type="entry name" value="IMPDH"/>
    <property type="match status" value="1"/>
</dbReference>
<comment type="catalytic activity">
    <reaction evidence="10 11 14">
        <text>IMP + NAD(+) + H2O = XMP + NADH + H(+)</text>
        <dbReference type="Rhea" id="RHEA:11708"/>
        <dbReference type="ChEBI" id="CHEBI:15377"/>
        <dbReference type="ChEBI" id="CHEBI:15378"/>
        <dbReference type="ChEBI" id="CHEBI:57464"/>
        <dbReference type="ChEBI" id="CHEBI:57540"/>
        <dbReference type="ChEBI" id="CHEBI:57945"/>
        <dbReference type="ChEBI" id="CHEBI:58053"/>
        <dbReference type="EC" id="1.1.1.205"/>
    </reaction>
</comment>
<evidence type="ECO:0000256" key="8">
    <source>
        <dbReference type="ARBA" id="ARBA00023027"/>
    </source>
</evidence>
<feature type="binding site" evidence="11">
    <location>
        <begin position="347"/>
        <end position="349"/>
    </location>
    <ligand>
        <name>IMP</name>
        <dbReference type="ChEBI" id="CHEBI:58053"/>
    </ligand>
</feature>
<dbReference type="InterPro" id="IPR015875">
    <property type="entry name" value="IMP_DH/GMP_Rdtase_CS"/>
</dbReference>
<evidence type="ECO:0000256" key="6">
    <source>
        <dbReference type="ARBA" id="ARBA00022958"/>
    </source>
</evidence>
<evidence type="ECO:0000256" key="5">
    <source>
        <dbReference type="ARBA" id="ARBA00022755"/>
    </source>
</evidence>
<feature type="binding site" evidence="11">
    <location>
        <position position="256"/>
    </location>
    <ligand>
        <name>NAD(+)</name>
        <dbReference type="ChEBI" id="CHEBI:57540"/>
    </ligand>
</feature>
<keyword evidence="5 11" id="KW-0658">Purine biosynthesis</keyword>
<dbReference type="CDD" id="cd00381">
    <property type="entry name" value="IMPDH"/>
    <property type="match status" value="1"/>
</dbReference>
<comment type="cofactor">
    <cofactor evidence="1 11">
        <name>K(+)</name>
        <dbReference type="ChEBI" id="CHEBI:29103"/>
    </cofactor>
</comment>
<dbReference type="InterPro" id="IPR001093">
    <property type="entry name" value="IMP_DH_GMPRt"/>
</dbReference>
<evidence type="ECO:0000256" key="10">
    <source>
        <dbReference type="ARBA" id="ARBA00048028"/>
    </source>
</evidence>
<name>A0ABQ3UI28_9CHLR</name>
<dbReference type="SUPFAM" id="SSF51412">
    <property type="entry name" value="Inosine monophosphate dehydrogenase (IMPDH)"/>
    <property type="match status" value="1"/>
</dbReference>
<dbReference type="CDD" id="cd04601">
    <property type="entry name" value="CBS_pair_IMPDH"/>
    <property type="match status" value="1"/>
</dbReference>
<evidence type="ECO:0000256" key="1">
    <source>
        <dbReference type="ARBA" id="ARBA00001958"/>
    </source>
</evidence>
<dbReference type="PROSITE" id="PS00487">
    <property type="entry name" value="IMP_DH_GMP_RED"/>
    <property type="match status" value="1"/>
</dbReference>
<feature type="binding site" evidence="11">
    <location>
        <position position="481"/>
    </location>
    <ligand>
        <name>K(+)</name>
        <dbReference type="ChEBI" id="CHEBI:29103"/>
        <note>ligand shared between two tetrameric partners</note>
    </ligand>
</feature>
<evidence type="ECO:0000256" key="14">
    <source>
        <dbReference type="RuleBase" id="RU003928"/>
    </source>
</evidence>
<feature type="binding site" evidence="11">
    <location>
        <position position="426"/>
    </location>
    <ligand>
        <name>IMP</name>
        <dbReference type="ChEBI" id="CHEBI:58053"/>
    </ligand>
</feature>
<evidence type="ECO:0000313" key="17">
    <source>
        <dbReference type="Proteomes" id="UP000654345"/>
    </source>
</evidence>
<evidence type="ECO:0000256" key="9">
    <source>
        <dbReference type="ARBA" id="ARBA00023122"/>
    </source>
</evidence>
<dbReference type="EC" id="1.1.1.205" evidence="11 14"/>
<evidence type="ECO:0000313" key="16">
    <source>
        <dbReference type="EMBL" id="GHO52337.1"/>
    </source>
</evidence>